<dbReference type="Proteomes" id="UP000831786">
    <property type="component" value="Chromosome"/>
</dbReference>
<dbReference type="RefSeq" id="WP_244729229.1">
    <property type="nucleotide sequence ID" value="NZ_CP095045.1"/>
</dbReference>
<keyword evidence="2" id="KW-0255">Endonuclease</keyword>
<gene>
    <name evidence="2" type="ORF">MUN78_05070</name>
</gene>
<keyword evidence="2" id="KW-0540">Nuclease</keyword>
<dbReference type="InterPro" id="IPR011335">
    <property type="entry name" value="Restrct_endonuc-II-like"/>
</dbReference>
<keyword evidence="3" id="KW-1185">Reference proteome</keyword>
<dbReference type="Gene3D" id="3.40.960.10">
    <property type="entry name" value="VSR Endonuclease"/>
    <property type="match status" value="1"/>
</dbReference>
<organism evidence="2 3">
    <name type="scientific">Leucobacter allii</name>
    <dbReference type="NCBI Taxonomy" id="2932247"/>
    <lineage>
        <taxon>Bacteria</taxon>
        <taxon>Bacillati</taxon>
        <taxon>Actinomycetota</taxon>
        <taxon>Actinomycetes</taxon>
        <taxon>Micrococcales</taxon>
        <taxon>Microbacteriaceae</taxon>
        <taxon>Leucobacter</taxon>
    </lineage>
</organism>
<evidence type="ECO:0000259" key="1">
    <source>
        <dbReference type="Pfam" id="PF04480"/>
    </source>
</evidence>
<dbReference type="InterPro" id="IPR007569">
    <property type="entry name" value="DUF559"/>
</dbReference>
<dbReference type="SUPFAM" id="SSF52980">
    <property type="entry name" value="Restriction endonuclease-like"/>
    <property type="match status" value="1"/>
</dbReference>
<accession>A0ABY4FPK8</accession>
<dbReference type="GO" id="GO:0004519">
    <property type="term" value="F:endonuclease activity"/>
    <property type="evidence" value="ECO:0007669"/>
    <property type="project" value="UniProtKB-KW"/>
</dbReference>
<sequence length="334" mass="36963">MSRHPQPLPPRLRLAPFSVREGRAAGLTDDRLRGRDLLRPYRGVRAAADRADGAGSSPDPLRLRLLHSAVAYLPLLRAERGELFSGTTALLLHGAPIRLTRVEVHVVIPRPHGPARTAGVHGHSTAVPFAPHVIRASGRLLPCVPPGIALIQAAPLLAFRELVVAADHLIAPVRGGSPLIAHAELIALAARSRGAGIQKLRMALQAARAGAESRMETLMHLELAKLGNDTLELQAVIRDRRGRFIGRFDAADRERRRIVEYDGEQHRTDRRQYLRDERRLDQVREEGFAVLRLHREDFFDAQLSSTGARMLAFLGRDPRPVPRGLARYLHAPTH</sequence>
<dbReference type="EMBL" id="CP095045">
    <property type="protein sequence ID" value="UOQ58216.1"/>
    <property type="molecule type" value="Genomic_DNA"/>
</dbReference>
<evidence type="ECO:0000313" key="2">
    <source>
        <dbReference type="EMBL" id="UOQ58216.1"/>
    </source>
</evidence>
<dbReference type="Pfam" id="PF04480">
    <property type="entry name" value="DUF559"/>
    <property type="match status" value="1"/>
</dbReference>
<name>A0ABY4FPK8_9MICO</name>
<feature type="domain" description="DUF559" evidence="1">
    <location>
        <begin position="240"/>
        <end position="298"/>
    </location>
</feature>
<reference evidence="2 3" key="1">
    <citation type="submission" date="2022-04" db="EMBL/GenBank/DDBJ databases">
        <title>Leucobacter sp. isolated from rhizosphere of garlic.</title>
        <authorList>
            <person name="Won M."/>
            <person name="Lee C.-M."/>
            <person name="Woen H.-Y."/>
            <person name="Kwon S.-W."/>
        </authorList>
    </citation>
    <scope>NUCLEOTIDE SEQUENCE [LARGE SCALE GENOMIC DNA]</scope>
    <source>
        <strain evidence="2 3">H21R-40</strain>
    </source>
</reference>
<evidence type="ECO:0000313" key="3">
    <source>
        <dbReference type="Proteomes" id="UP000831786"/>
    </source>
</evidence>
<protein>
    <submittedName>
        <fullName evidence="2">Endonuclease domain-containing protein</fullName>
    </submittedName>
</protein>
<proteinExistence type="predicted"/>
<keyword evidence="2" id="KW-0378">Hydrolase</keyword>